<sequence>MWKTPTLPVSPYVYYVNWNLKNCKIAVTERDFECIFLMCDRKWDGMSSEERQQWRTKAEEEEKTFQAHPLLLSLLTKIKGNAFDQHPPMCSHHVEHPPDDQARRQT</sequence>
<evidence type="ECO:0000256" key="1">
    <source>
        <dbReference type="SAM" id="MobiDB-lite"/>
    </source>
</evidence>
<dbReference type="Proteomes" id="UP000054995">
    <property type="component" value="Unassembled WGS sequence"/>
</dbReference>
<evidence type="ECO:0000259" key="2">
    <source>
        <dbReference type="Pfam" id="PF00505"/>
    </source>
</evidence>
<gene>
    <name evidence="3" type="ORF">T4D_4407</name>
</gene>
<dbReference type="InterPro" id="IPR009071">
    <property type="entry name" value="HMG_box_dom"/>
</dbReference>
<dbReference type="SUPFAM" id="SSF47095">
    <property type="entry name" value="HMG-box"/>
    <property type="match status" value="1"/>
</dbReference>
<accession>A0A0V1FUL0</accession>
<evidence type="ECO:0000313" key="3">
    <source>
        <dbReference type="EMBL" id="KRY89732.1"/>
    </source>
</evidence>
<feature type="domain" description="HMG box" evidence="2">
    <location>
        <begin position="8"/>
        <end position="67"/>
    </location>
</feature>
<organism evidence="3 4">
    <name type="scientific">Trichinella pseudospiralis</name>
    <name type="common">Parasitic roundworm</name>
    <dbReference type="NCBI Taxonomy" id="6337"/>
    <lineage>
        <taxon>Eukaryota</taxon>
        <taxon>Metazoa</taxon>
        <taxon>Ecdysozoa</taxon>
        <taxon>Nematoda</taxon>
        <taxon>Enoplea</taxon>
        <taxon>Dorylaimia</taxon>
        <taxon>Trichinellida</taxon>
        <taxon>Trichinellidae</taxon>
        <taxon>Trichinella</taxon>
    </lineage>
</organism>
<dbReference type="AlphaFoldDB" id="A0A0V1FUL0"/>
<dbReference type="CDD" id="cd00084">
    <property type="entry name" value="HMG-box_SF"/>
    <property type="match status" value="1"/>
</dbReference>
<feature type="region of interest" description="Disordered" evidence="1">
    <location>
        <begin position="86"/>
        <end position="106"/>
    </location>
</feature>
<proteinExistence type="predicted"/>
<evidence type="ECO:0000313" key="4">
    <source>
        <dbReference type="Proteomes" id="UP000054995"/>
    </source>
</evidence>
<keyword evidence="4" id="KW-1185">Reference proteome</keyword>
<name>A0A0V1FUL0_TRIPS</name>
<dbReference type="EMBL" id="JYDT01000028">
    <property type="protein sequence ID" value="KRY89732.1"/>
    <property type="molecule type" value="Genomic_DNA"/>
</dbReference>
<dbReference type="InterPro" id="IPR036910">
    <property type="entry name" value="HMG_box_dom_sf"/>
</dbReference>
<dbReference type="Pfam" id="PF00505">
    <property type="entry name" value="HMG_box"/>
    <property type="match status" value="1"/>
</dbReference>
<protein>
    <recommendedName>
        <fullName evidence="2">HMG box domain-containing protein</fullName>
    </recommendedName>
</protein>
<dbReference type="OrthoDB" id="5918906at2759"/>
<comment type="caution">
    <text evidence="3">The sequence shown here is derived from an EMBL/GenBank/DDBJ whole genome shotgun (WGS) entry which is preliminary data.</text>
</comment>
<feature type="compositionally biased region" description="Basic and acidic residues" evidence="1">
    <location>
        <begin position="92"/>
        <end position="106"/>
    </location>
</feature>
<reference evidence="3 4" key="1">
    <citation type="submission" date="2015-01" db="EMBL/GenBank/DDBJ databases">
        <title>Evolution of Trichinella species and genotypes.</title>
        <authorList>
            <person name="Korhonen P.K."/>
            <person name="Edoardo P."/>
            <person name="Giuseppe L.R."/>
            <person name="Gasser R.B."/>
        </authorList>
    </citation>
    <scope>NUCLEOTIDE SEQUENCE [LARGE SCALE GENOMIC DNA]</scope>
    <source>
        <strain evidence="3">ISS470</strain>
    </source>
</reference>
<dbReference type="Gene3D" id="1.10.30.10">
    <property type="entry name" value="High mobility group box domain"/>
    <property type="match status" value="1"/>
</dbReference>